<dbReference type="AlphaFoldDB" id="A0A2M7TJD8"/>
<keyword evidence="2" id="KW-1133">Transmembrane helix</keyword>
<evidence type="ECO:0000256" key="2">
    <source>
        <dbReference type="SAM" id="Phobius"/>
    </source>
</evidence>
<gene>
    <name evidence="3" type="ORF">COY32_03000</name>
</gene>
<accession>A0A2M7TJD8</accession>
<comment type="caution">
    <text evidence="3">The sequence shown here is derived from an EMBL/GenBank/DDBJ whole genome shotgun (WGS) entry which is preliminary data.</text>
</comment>
<name>A0A2M7TJD8_UNCKA</name>
<sequence>MKCATCGRETKNLNSRFCEVCAKEFQSRVPTPPAPVIKPDLRSMGHLVSTPAPLTSRDSLNHDHQAPPSSYDGKRMQDKLARDPKETPSSHKTFKTVSISIFVVSVIVLAFFFGLYPYTEAHNLITRMTPDLDAAKLSHKTLLEDLLYLSNFDSTPIDSQTRIGIAPKESLIQIAQTISQSPADSIDSWVHTIQSVAGANTIAYDPYLEELSTITRKIQKDVIVARGDHDILEAHQVSGSNMWIVQKIKQYMAPLVQSSGDFVTEADNVIGLYAFTITLEKRIADINAALEQSFDLGNLATIEHTLSDINTELVDLSQDYSKISTPLHSEELTTGISSWLKTSKEFFTEFEHGVHNNDIDRIVSAANVYYVELARFASQSSDDELIFWEMIAVPDLYAAWEDETQTFEDFLSDQQNKIVYKVSSLFDRSD</sequence>
<evidence type="ECO:0000256" key="1">
    <source>
        <dbReference type="SAM" id="MobiDB-lite"/>
    </source>
</evidence>
<dbReference type="Proteomes" id="UP000228920">
    <property type="component" value="Unassembled WGS sequence"/>
</dbReference>
<feature type="compositionally biased region" description="Basic and acidic residues" evidence="1">
    <location>
        <begin position="72"/>
        <end position="89"/>
    </location>
</feature>
<evidence type="ECO:0000313" key="3">
    <source>
        <dbReference type="EMBL" id="PIZ46641.1"/>
    </source>
</evidence>
<evidence type="ECO:0000313" key="4">
    <source>
        <dbReference type="Proteomes" id="UP000228920"/>
    </source>
</evidence>
<feature type="transmembrane region" description="Helical" evidence="2">
    <location>
        <begin position="97"/>
        <end position="118"/>
    </location>
</feature>
<keyword evidence="2" id="KW-0472">Membrane</keyword>
<protein>
    <submittedName>
        <fullName evidence="3">Uncharacterized protein</fullName>
    </submittedName>
</protein>
<keyword evidence="2" id="KW-0812">Transmembrane</keyword>
<feature type="region of interest" description="Disordered" evidence="1">
    <location>
        <begin position="52"/>
        <end position="91"/>
    </location>
</feature>
<reference evidence="4" key="1">
    <citation type="submission" date="2017-09" db="EMBL/GenBank/DDBJ databases">
        <title>Depth-based differentiation of microbial function through sediment-hosted aquifers and enrichment of novel symbionts in the deep terrestrial subsurface.</title>
        <authorList>
            <person name="Probst A.J."/>
            <person name="Ladd B."/>
            <person name="Jarett J.K."/>
            <person name="Geller-Mcgrath D.E."/>
            <person name="Sieber C.M.K."/>
            <person name="Emerson J.B."/>
            <person name="Anantharaman K."/>
            <person name="Thomas B.C."/>
            <person name="Malmstrom R."/>
            <person name="Stieglmeier M."/>
            <person name="Klingl A."/>
            <person name="Woyke T."/>
            <person name="Ryan C.M."/>
            <person name="Banfield J.F."/>
        </authorList>
    </citation>
    <scope>NUCLEOTIDE SEQUENCE [LARGE SCALE GENOMIC DNA]</scope>
</reference>
<dbReference type="EMBL" id="PFNL01000088">
    <property type="protein sequence ID" value="PIZ46641.1"/>
    <property type="molecule type" value="Genomic_DNA"/>
</dbReference>
<organism evidence="3 4">
    <name type="scientific">candidate division WWE3 bacterium CG_4_10_14_0_2_um_filter_41_14</name>
    <dbReference type="NCBI Taxonomy" id="1975072"/>
    <lineage>
        <taxon>Bacteria</taxon>
        <taxon>Katanobacteria</taxon>
    </lineage>
</organism>
<proteinExistence type="predicted"/>